<feature type="region of interest" description="Disordered" evidence="2">
    <location>
        <begin position="112"/>
        <end position="142"/>
    </location>
</feature>
<feature type="non-terminal residue" evidence="4">
    <location>
        <position position="1"/>
    </location>
</feature>
<dbReference type="GO" id="GO:0016020">
    <property type="term" value="C:membrane"/>
    <property type="evidence" value="ECO:0007669"/>
    <property type="project" value="TreeGrafter"/>
</dbReference>
<organism evidence="4 5">
    <name type="scientific">Frankliniella fusca</name>
    <dbReference type="NCBI Taxonomy" id="407009"/>
    <lineage>
        <taxon>Eukaryota</taxon>
        <taxon>Metazoa</taxon>
        <taxon>Ecdysozoa</taxon>
        <taxon>Arthropoda</taxon>
        <taxon>Hexapoda</taxon>
        <taxon>Insecta</taxon>
        <taxon>Pterygota</taxon>
        <taxon>Neoptera</taxon>
        <taxon>Paraneoptera</taxon>
        <taxon>Thysanoptera</taxon>
        <taxon>Terebrantia</taxon>
        <taxon>Thripoidea</taxon>
        <taxon>Thripidae</taxon>
        <taxon>Frankliniella</taxon>
    </lineage>
</organism>
<feature type="region of interest" description="Disordered" evidence="2">
    <location>
        <begin position="487"/>
        <end position="510"/>
    </location>
</feature>
<dbReference type="SUPFAM" id="SSF50156">
    <property type="entry name" value="PDZ domain-like"/>
    <property type="match status" value="1"/>
</dbReference>
<feature type="compositionally biased region" description="Basic residues" evidence="2">
    <location>
        <begin position="487"/>
        <end position="501"/>
    </location>
</feature>
<feature type="region of interest" description="Disordered" evidence="2">
    <location>
        <begin position="388"/>
        <end position="472"/>
    </location>
</feature>
<accession>A0AAE1H3H8</accession>
<dbReference type="AlphaFoldDB" id="A0AAE1H3H8"/>
<dbReference type="InterPro" id="IPR001478">
    <property type="entry name" value="PDZ"/>
</dbReference>
<dbReference type="PANTHER" id="PTHR16528">
    <property type="entry name" value="GOLGI-ASSOCIATED PDZ AND COILED-COIL MOTIF-CONTAINING"/>
    <property type="match status" value="1"/>
</dbReference>
<dbReference type="Gene3D" id="2.30.42.10">
    <property type="match status" value="1"/>
</dbReference>
<comment type="caution">
    <text evidence="4">The sequence shown here is derived from an EMBL/GenBank/DDBJ whole genome shotgun (WGS) entry which is preliminary data.</text>
</comment>
<keyword evidence="5" id="KW-1185">Reference proteome</keyword>
<evidence type="ECO:0000256" key="1">
    <source>
        <dbReference type="SAM" id="Coils"/>
    </source>
</evidence>
<dbReference type="InterPro" id="IPR038879">
    <property type="entry name" value="GOPC"/>
</dbReference>
<sequence>AGDVVAALKAERDQLHRENAALRNSLVALQSEVTGARLAAKYLDKELAGRIQQLQLFGRDMKTEIRNKLWRQLEAEILLQRHKTKPVFSRIQVVRACRINSSYQQQQRLNNHNNHHINHNNNNNNNNSNTNHNNNINNMIVSGDGETASAAATSATSASGQEAAAALRDQPVIRTVTVSREPGEGLGMSVTGGREHGVPILISELEADGPAARTNQLYVGDAILAVNRVDLRQAGHKEAVALLSAHPGDVTLEVQFLASAEDSEDDNSIGGDLENYRYRFFDEEVLAPGENINLYNGYLDSTEGGAVIPTPTAPRTPDSRNVSEASFPVGPASPEHAPLTNSHSTLHGKLSTIAVEVPLASPSPGGSSIGVAEALPALHIPAIEVEADAAQSPTSQTSLVEASSDASPEPSPAPPAERAEDSDSVSAIQRILRTLTSASPLSSPSASVSASVSPSASPATSTPVSPERRLRSHPGYALRASRDLHHHGHGLHHHHHAHQHSQKQSAPQLQPHLGVGRRQTFTTLDDESFAVSASGEDGTQEIYRYRKPISDESQSEKMSDSGVAVTASGGSASGSTSAYASVYGHHHHSAKPKQTKRRSKRSARKQPASDDTVSSPDSMYFQGRFAPSDAVILDNLGDPDFGTPV</sequence>
<proteinExistence type="predicted"/>
<feature type="compositionally biased region" description="Low complexity" evidence="2">
    <location>
        <begin position="561"/>
        <end position="583"/>
    </location>
</feature>
<dbReference type="EMBL" id="JAHWGI010000340">
    <property type="protein sequence ID" value="KAK3913873.1"/>
    <property type="molecule type" value="Genomic_DNA"/>
</dbReference>
<evidence type="ECO:0000313" key="4">
    <source>
        <dbReference type="EMBL" id="KAK3913873.1"/>
    </source>
</evidence>
<reference evidence="4" key="2">
    <citation type="journal article" date="2023" name="BMC Genomics">
        <title>Pest status, molecular evolution, and epigenetic factors derived from the genome assembly of Frankliniella fusca, a thysanopteran phytovirus vector.</title>
        <authorList>
            <person name="Catto M.A."/>
            <person name="Labadie P.E."/>
            <person name="Jacobson A.L."/>
            <person name="Kennedy G.G."/>
            <person name="Srinivasan R."/>
            <person name="Hunt B.G."/>
        </authorList>
    </citation>
    <scope>NUCLEOTIDE SEQUENCE</scope>
    <source>
        <strain evidence="4">PL_HMW_Pooled</strain>
    </source>
</reference>
<feature type="compositionally biased region" description="Basic and acidic residues" evidence="2">
    <location>
        <begin position="548"/>
        <end position="559"/>
    </location>
</feature>
<dbReference type="PANTHER" id="PTHR16528:SF2">
    <property type="entry name" value="GOLGI-ASSOCIATED PDZ AND COILED-COIL MOTIF-CONTAINING PROTEIN"/>
    <property type="match status" value="1"/>
</dbReference>
<dbReference type="Proteomes" id="UP001219518">
    <property type="component" value="Unassembled WGS sequence"/>
</dbReference>
<feature type="coiled-coil region" evidence="1">
    <location>
        <begin position="5"/>
        <end position="32"/>
    </location>
</feature>
<feature type="compositionally biased region" description="Basic residues" evidence="2">
    <location>
        <begin position="584"/>
        <end position="604"/>
    </location>
</feature>
<feature type="compositionally biased region" description="Low complexity" evidence="2">
    <location>
        <begin position="434"/>
        <end position="465"/>
    </location>
</feature>
<dbReference type="SMART" id="SM00228">
    <property type="entry name" value="PDZ"/>
    <property type="match status" value="1"/>
</dbReference>
<dbReference type="GO" id="GO:0005794">
    <property type="term" value="C:Golgi apparatus"/>
    <property type="evidence" value="ECO:0007669"/>
    <property type="project" value="InterPro"/>
</dbReference>
<feature type="compositionally biased region" description="Low complexity" evidence="2">
    <location>
        <begin position="119"/>
        <end position="142"/>
    </location>
</feature>
<dbReference type="Pfam" id="PF00595">
    <property type="entry name" value="PDZ"/>
    <property type="match status" value="1"/>
</dbReference>
<evidence type="ECO:0000256" key="2">
    <source>
        <dbReference type="SAM" id="MobiDB-lite"/>
    </source>
</evidence>
<feature type="compositionally biased region" description="Polar residues" evidence="2">
    <location>
        <begin position="391"/>
        <end position="400"/>
    </location>
</feature>
<dbReference type="InterPro" id="IPR036034">
    <property type="entry name" value="PDZ_sf"/>
</dbReference>
<keyword evidence="1" id="KW-0175">Coiled coil</keyword>
<protein>
    <submittedName>
        <fullName evidence="4">Golgi-associated PDZ and coiled-coil motif-containing protein</fullName>
    </submittedName>
</protein>
<feature type="domain" description="PDZ" evidence="3">
    <location>
        <begin position="175"/>
        <end position="258"/>
    </location>
</feature>
<dbReference type="GO" id="GO:0044325">
    <property type="term" value="F:transmembrane transporter binding"/>
    <property type="evidence" value="ECO:0007669"/>
    <property type="project" value="TreeGrafter"/>
</dbReference>
<gene>
    <name evidence="4" type="ORF">KUF71_004854</name>
</gene>
<evidence type="ECO:0000259" key="3">
    <source>
        <dbReference type="PROSITE" id="PS50106"/>
    </source>
</evidence>
<evidence type="ECO:0000313" key="5">
    <source>
        <dbReference type="Proteomes" id="UP001219518"/>
    </source>
</evidence>
<dbReference type="GO" id="GO:0030140">
    <property type="term" value="C:trans-Golgi network transport vesicle"/>
    <property type="evidence" value="ECO:0007669"/>
    <property type="project" value="TreeGrafter"/>
</dbReference>
<reference evidence="4" key="1">
    <citation type="submission" date="2021-07" db="EMBL/GenBank/DDBJ databases">
        <authorList>
            <person name="Catto M.A."/>
            <person name="Jacobson A."/>
            <person name="Kennedy G."/>
            <person name="Labadie P."/>
            <person name="Hunt B.G."/>
            <person name="Srinivasan R."/>
        </authorList>
    </citation>
    <scope>NUCLEOTIDE SEQUENCE</scope>
    <source>
        <strain evidence="4">PL_HMW_Pooled</strain>
        <tissue evidence="4">Head</tissue>
    </source>
</reference>
<dbReference type="GO" id="GO:2000009">
    <property type="term" value="P:negative regulation of protein localization to cell surface"/>
    <property type="evidence" value="ECO:0007669"/>
    <property type="project" value="TreeGrafter"/>
</dbReference>
<dbReference type="PROSITE" id="PS50106">
    <property type="entry name" value="PDZ"/>
    <property type="match status" value="1"/>
</dbReference>
<name>A0AAE1H3H8_9NEOP</name>
<feature type="region of interest" description="Disordered" evidence="2">
    <location>
        <begin position="547"/>
        <end position="621"/>
    </location>
</feature>
<feature type="region of interest" description="Disordered" evidence="2">
    <location>
        <begin position="311"/>
        <end position="341"/>
    </location>
</feature>